<organism evidence="12 14">
    <name type="scientific">Oryza sativa subsp. japonica</name>
    <name type="common">Rice</name>
    <dbReference type="NCBI Taxonomy" id="39947"/>
    <lineage>
        <taxon>Eukaryota</taxon>
        <taxon>Viridiplantae</taxon>
        <taxon>Streptophyta</taxon>
        <taxon>Embryophyta</taxon>
        <taxon>Tracheophyta</taxon>
        <taxon>Spermatophyta</taxon>
        <taxon>Magnoliopsida</taxon>
        <taxon>Liliopsida</taxon>
        <taxon>Poales</taxon>
        <taxon>Poaceae</taxon>
        <taxon>BOP clade</taxon>
        <taxon>Oryzoideae</taxon>
        <taxon>Oryzeae</taxon>
        <taxon>Oryzinae</taxon>
        <taxon>Oryza</taxon>
        <taxon>Oryza sativa</taxon>
    </lineage>
</organism>
<keyword evidence="7 8" id="KW-0539">Nucleus</keyword>
<feature type="domain" description="Dof-type" evidence="11">
    <location>
        <begin position="49"/>
        <end position="103"/>
    </location>
</feature>
<evidence type="ECO:0000313" key="13">
    <source>
        <dbReference type="EMBL" id="BAF12585.1"/>
    </source>
</evidence>
<keyword evidence="5 8" id="KW-0238">DNA-binding</keyword>
<protein>
    <recommendedName>
        <fullName evidence="9">Dof zinc finger protein</fullName>
    </recommendedName>
</protein>
<reference evidence="13 14" key="2">
    <citation type="journal article" date="2005" name="Nature">
        <title>The map-based sequence of the rice genome.</title>
        <authorList>
            <consortium name="International rice genome sequencing project (IRGSP)"/>
            <person name="Matsumoto T."/>
            <person name="Wu J."/>
            <person name="Kanamori H."/>
            <person name="Katayose Y."/>
            <person name="Fujisawa M."/>
            <person name="Namiki N."/>
            <person name="Mizuno H."/>
            <person name="Yamamoto K."/>
            <person name="Antonio B.A."/>
            <person name="Baba T."/>
            <person name="Sakata K."/>
            <person name="Nagamura Y."/>
            <person name="Aoki H."/>
            <person name="Arikawa K."/>
            <person name="Arita K."/>
            <person name="Bito T."/>
            <person name="Chiden Y."/>
            <person name="Fujitsuka N."/>
            <person name="Fukunaka R."/>
            <person name="Hamada M."/>
            <person name="Harada C."/>
            <person name="Hayashi A."/>
            <person name="Hijishita S."/>
            <person name="Honda M."/>
            <person name="Hosokawa S."/>
            <person name="Ichikawa Y."/>
            <person name="Idonuma A."/>
            <person name="Iijima M."/>
            <person name="Ikeda M."/>
            <person name="Ikeno M."/>
            <person name="Ito K."/>
            <person name="Ito S."/>
            <person name="Ito T."/>
            <person name="Ito Y."/>
            <person name="Ito Y."/>
            <person name="Iwabuchi A."/>
            <person name="Kamiya K."/>
            <person name="Karasawa W."/>
            <person name="Kurita K."/>
            <person name="Katagiri S."/>
            <person name="Kikuta A."/>
            <person name="Kobayashi H."/>
            <person name="Kobayashi N."/>
            <person name="Machita K."/>
            <person name="Maehara T."/>
            <person name="Masukawa M."/>
            <person name="Mizubayashi T."/>
            <person name="Mukai Y."/>
            <person name="Nagasaki H."/>
            <person name="Nagata Y."/>
            <person name="Naito S."/>
            <person name="Nakashima M."/>
            <person name="Nakama Y."/>
            <person name="Nakamichi Y."/>
            <person name="Nakamura M."/>
            <person name="Meguro A."/>
            <person name="Negishi M."/>
            <person name="Ohta I."/>
            <person name="Ohta T."/>
            <person name="Okamoto M."/>
            <person name="Ono N."/>
            <person name="Saji S."/>
            <person name="Sakaguchi M."/>
            <person name="Sakai K."/>
            <person name="Shibata M."/>
            <person name="Shimokawa T."/>
            <person name="Song J."/>
            <person name="Takazaki Y."/>
            <person name="Terasawa K."/>
            <person name="Tsugane M."/>
            <person name="Tsuji K."/>
            <person name="Ueda S."/>
            <person name="Waki K."/>
            <person name="Yamagata H."/>
            <person name="Yamamoto M."/>
            <person name="Yamamoto S."/>
            <person name="Yamane H."/>
            <person name="Yoshiki S."/>
            <person name="Yoshihara R."/>
            <person name="Yukawa K."/>
            <person name="Zhong H."/>
            <person name="Yano M."/>
            <person name="Yuan Q."/>
            <person name="Ouyang S."/>
            <person name="Liu J."/>
            <person name="Jones K.M."/>
            <person name="Gansberger K."/>
            <person name="Moffat K."/>
            <person name="Hill J."/>
            <person name="Bera J."/>
            <person name="Fadrosh D."/>
            <person name="Jin S."/>
            <person name="Johri S."/>
            <person name="Kim M."/>
            <person name="Overton L."/>
            <person name="Reardon M."/>
            <person name="Tsitrin T."/>
            <person name="Vuong H."/>
            <person name="Weaver B."/>
            <person name="Ciecko A."/>
            <person name="Tallon L."/>
            <person name="Jackson J."/>
            <person name="Pai G."/>
            <person name="Aken S.V."/>
            <person name="Utterback T."/>
            <person name="Reidmuller S."/>
            <person name="Feldblyum T."/>
            <person name="Hsiao J."/>
            <person name="Zismann V."/>
            <person name="Iobst S."/>
            <person name="de Vazeille A.R."/>
            <person name="Buell C.R."/>
            <person name="Ying K."/>
            <person name="Li Y."/>
            <person name="Lu T."/>
            <person name="Huang Y."/>
            <person name="Zhao Q."/>
            <person name="Feng Q."/>
            <person name="Zhang L."/>
            <person name="Zhu J."/>
            <person name="Weng Q."/>
            <person name="Mu J."/>
            <person name="Lu Y."/>
            <person name="Fan D."/>
            <person name="Liu Y."/>
            <person name="Guan J."/>
            <person name="Zhang Y."/>
            <person name="Yu S."/>
            <person name="Liu X."/>
            <person name="Zhang Y."/>
            <person name="Hong G."/>
            <person name="Han B."/>
            <person name="Choisne N."/>
            <person name="Demange N."/>
            <person name="Orjeda G."/>
            <person name="Samain S."/>
            <person name="Cattolico L."/>
            <person name="Pelletier E."/>
            <person name="Couloux A."/>
            <person name="Segurens B."/>
            <person name="Wincker P."/>
            <person name="D'Hont A."/>
            <person name="Scarpelli C."/>
            <person name="Weissenbach J."/>
            <person name="Salanoubat M."/>
            <person name="Quetier F."/>
            <person name="Yu Y."/>
            <person name="Kim H.R."/>
            <person name="Rambo T."/>
            <person name="Currie J."/>
            <person name="Collura K."/>
            <person name="Luo M."/>
            <person name="Yang T."/>
            <person name="Ammiraju J.S.S."/>
            <person name="Engler F."/>
            <person name="Soderlund C."/>
            <person name="Wing R.A."/>
            <person name="Palmer L.E."/>
            <person name="de la Bastide M."/>
            <person name="Spiegel L."/>
            <person name="Nascimento L."/>
            <person name="Zutavern T."/>
            <person name="O'Shaughnessy A."/>
            <person name="Dike S."/>
            <person name="Dedhia N."/>
            <person name="Preston R."/>
            <person name="Balija V."/>
            <person name="McCombie W.R."/>
            <person name="Chow T."/>
            <person name="Chen H."/>
            <person name="Chung M."/>
            <person name="Chen C."/>
            <person name="Shaw J."/>
            <person name="Wu H."/>
            <person name="Hsiao K."/>
            <person name="Chao Y."/>
            <person name="Chu M."/>
            <person name="Cheng C."/>
            <person name="Hour A."/>
            <person name="Lee P."/>
            <person name="Lin S."/>
            <person name="Lin Y."/>
            <person name="Liou J."/>
            <person name="Liu S."/>
            <person name="Hsing Y."/>
            <person name="Raghuvanshi S."/>
            <person name="Mohanty A."/>
            <person name="Bharti A.K."/>
            <person name="Gaur A."/>
            <person name="Gupta V."/>
            <person name="Kumar D."/>
            <person name="Ravi V."/>
            <person name="Vij S."/>
            <person name="Kapur A."/>
            <person name="Khurana P."/>
            <person name="Khurana P."/>
            <person name="Khurana J.P."/>
            <person name="Tyagi A.K."/>
            <person name="Gaikwad K."/>
            <person name="Singh A."/>
            <person name="Dalal V."/>
            <person name="Srivastava S."/>
            <person name="Dixit A."/>
            <person name="Pal A.K."/>
            <person name="Ghazi I.A."/>
            <person name="Yadav M."/>
            <person name="Pandit A."/>
            <person name="Bhargava A."/>
            <person name="Sureshbabu K."/>
            <person name="Batra K."/>
            <person name="Sharma T.R."/>
            <person name="Mohapatra T."/>
            <person name="Singh N.K."/>
            <person name="Messing J."/>
            <person name="Nelson A.B."/>
            <person name="Fuks G."/>
            <person name="Kavchok S."/>
            <person name="Keizer G."/>
            <person name="Linton E."/>
            <person name="Llaca V."/>
            <person name="Song R."/>
            <person name="Tanyolac B."/>
            <person name="Young S."/>
            <person name="Ho-Il K."/>
            <person name="Hahn J.H."/>
            <person name="Sangsakoo G."/>
            <person name="Vanavichit A."/>
            <person name="de Mattos Luiz.A.T."/>
            <person name="Zimmer P.D."/>
            <person name="Malone G."/>
            <person name="Dellagostin O."/>
            <person name="de Oliveira A.C."/>
            <person name="Bevan M."/>
            <person name="Bancroft I."/>
            <person name="Minx P."/>
            <person name="Cordum H."/>
            <person name="Wilson R."/>
            <person name="Cheng Z."/>
            <person name="Jin W."/>
            <person name="Jiang J."/>
            <person name="Leong S.A."/>
            <person name="Iwama H."/>
            <person name="Gojobori T."/>
            <person name="Itoh T."/>
            <person name="Niimura Y."/>
            <person name="Fujii Y."/>
            <person name="Habara T."/>
            <person name="Sakai H."/>
            <person name="Sato Y."/>
            <person name="Wilson G."/>
            <person name="Kumar K."/>
            <person name="McCouch S."/>
            <person name="Juretic N."/>
            <person name="Hoen D."/>
            <person name="Wright S."/>
            <person name="Bruskiewich R."/>
            <person name="Bureau T."/>
            <person name="Miyao A."/>
            <person name="Hirochika H."/>
            <person name="Nishikawa T."/>
            <person name="Kadowaki K."/>
            <person name="Sugiura M."/>
            <person name="Burr B."/>
            <person name="Sasaki T."/>
        </authorList>
    </citation>
    <scope>NUCLEOTIDE SEQUENCE [LARGE SCALE GENOMIC DNA]</scope>
    <source>
        <strain evidence="14">cv. Nipponbare</strain>
    </source>
</reference>
<keyword evidence="2 8" id="KW-0863">Zinc-finger</keyword>
<dbReference type="GO" id="GO:0003700">
    <property type="term" value="F:DNA-binding transcription factor activity"/>
    <property type="evidence" value="ECO:0007669"/>
    <property type="project" value="UniProtKB-UniRule"/>
</dbReference>
<dbReference type="Pfam" id="PF02701">
    <property type="entry name" value="Zn_ribbon_Dof"/>
    <property type="match status" value="1"/>
</dbReference>
<dbReference type="KEGG" id="dosa:Os03g0619100"/>
<evidence type="ECO:0000256" key="8">
    <source>
        <dbReference type="PROSITE-ProRule" id="PRU00071"/>
    </source>
</evidence>
<evidence type="ECO:0000256" key="3">
    <source>
        <dbReference type="ARBA" id="ARBA00022833"/>
    </source>
</evidence>
<evidence type="ECO:0000313" key="14">
    <source>
        <dbReference type="Proteomes" id="UP000000763"/>
    </source>
</evidence>
<dbReference type="GO" id="GO:0003677">
    <property type="term" value="F:DNA binding"/>
    <property type="evidence" value="ECO:0007669"/>
    <property type="project" value="UniProtKB-UniRule"/>
</dbReference>
<evidence type="ECO:0000256" key="1">
    <source>
        <dbReference type="ARBA" id="ARBA00022723"/>
    </source>
</evidence>
<dbReference type="PROSITE" id="PS01361">
    <property type="entry name" value="ZF_DOF_1"/>
    <property type="match status" value="1"/>
</dbReference>
<reference evidence="12" key="4">
    <citation type="submission" date="2006-01" db="EMBL/GenBank/DDBJ databases">
        <title>Oryza sativa chromosome 3 BAC OSJNBa0063J18 genomic sequence.</title>
        <authorList>
            <person name="Buell C.R."/>
            <person name="Yuan Q."/>
            <person name="Ouyang S."/>
            <person name="Liu J."/>
            <person name="Gansberger K."/>
            <person name="Jones K.M."/>
            <person name="Overton II L.L."/>
            <person name="Tsitrin T."/>
            <person name="Kim M.M."/>
            <person name="Bera J.J."/>
            <person name="Jin S.S."/>
            <person name="Fadrosh D.W."/>
            <person name="Tallon L.J."/>
            <person name="Koo H."/>
            <person name="Zismann V."/>
            <person name="Hsiao J."/>
            <person name="Blunt S."/>
            <person name="Vanaken S.S."/>
            <person name="Riedmuller S.B."/>
            <person name="Utterback T.T."/>
            <person name="Feldblyum T.V."/>
            <person name="Yang Q.Q."/>
            <person name="Haas B.J."/>
            <person name="Suh B.B."/>
            <person name="Peterson J.J."/>
            <person name="Quackenbush J."/>
            <person name="White O."/>
            <person name="Salzberg S.L."/>
            <person name="Fraser C.M."/>
        </authorList>
    </citation>
    <scope>NUCLEOTIDE SEQUENCE</scope>
</reference>
<reference evidence="13" key="5">
    <citation type="journal article" date="2007" name="Genome Res.">
        <title>Curated Genome Annotation of Oryza sativa ssp. japonica and Comparative Genome Analysis with Arabidopsis thaliana.</title>
        <authorList>
            <consortium name="The Rice Annotation Project (RAP)"/>
            <person name="Itoh T."/>
            <person name="Tanaka T."/>
            <person name="Barrero R.A."/>
            <person name="Yamasaki C."/>
            <person name="Fujii Y."/>
            <person name="Hilton P.B."/>
            <person name="Antonio B.A."/>
            <person name="Aono H."/>
            <person name="Apweiler R."/>
            <person name="Bruskiewich R."/>
            <person name="Bureau T."/>
            <person name="Burr F."/>
            <person name="Costa de Oliveira A."/>
            <person name="Fuks G."/>
            <person name="Habara T."/>
            <person name="Haberer G."/>
            <person name="Han B."/>
            <person name="Harada E."/>
            <person name="Hiraki A.T."/>
            <person name="Hirochika H."/>
            <person name="Hoen D."/>
            <person name="Hokari H."/>
            <person name="Hosokawa S."/>
            <person name="Hsing Y."/>
            <person name="Ikawa H."/>
            <person name="Ikeo K."/>
            <person name="Imanishi T."/>
            <person name="Ito Y."/>
            <person name="Jaiswal P."/>
            <person name="Kanno M."/>
            <person name="Kawahara Y."/>
            <person name="Kawamura T."/>
            <person name="Kawashima H."/>
            <person name="Khurana J.P."/>
            <person name="Kikuchi S."/>
            <person name="Komatsu S."/>
            <person name="Koyanagi K.O."/>
            <person name="Kubooka H."/>
            <person name="Lieberherr D."/>
            <person name="Lin Y.C."/>
            <person name="Lonsdale D."/>
            <person name="Matsumoto T."/>
            <person name="Matsuya A."/>
            <person name="McCombie W.R."/>
            <person name="Messing J."/>
            <person name="Miyao A."/>
            <person name="Mulder N."/>
            <person name="Nagamura Y."/>
            <person name="Nam J."/>
            <person name="Namiki N."/>
            <person name="Numa H."/>
            <person name="Nurimoto S."/>
            <person name="O'donovan C."/>
            <person name="Ohyanagi H."/>
            <person name="Okido T."/>
            <person name="Oota S."/>
            <person name="Osato N."/>
            <person name="Palmer L.E."/>
            <person name="Quetier F."/>
            <person name="Raghuvanshi S."/>
            <person name="Saichi N."/>
            <person name="Sakai H."/>
            <person name="Sakai Y."/>
            <person name="Sakata K."/>
            <person name="Sakurai T."/>
            <person name="Sato F."/>
            <person name="Sato Y."/>
            <person name="Schoof H."/>
            <person name="Seki M."/>
            <person name="Shibata M."/>
            <person name="Shimizu Y."/>
            <person name="Shinozaki K."/>
            <person name="Shinso Y."/>
            <person name="Singh N.K."/>
            <person name="Smith-White B."/>
            <person name="Takeda J."/>
            <person name="Tanino M."/>
            <person name="Tatusova T."/>
            <person name="Thongjuea S."/>
            <person name="Todokoro F."/>
            <person name="Tsugane M."/>
            <person name="Tyagi A.K."/>
            <person name="Vanavichit A."/>
            <person name="Wang A."/>
            <person name="Wing R.A."/>
            <person name="Yamaguchi K."/>
            <person name="Yamamoto M."/>
            <person name="Yamamoto N."/>
            <person name="Yu Y."/>
            <person name="Zhang H."/>
            <person name="Zhao Q."/>
            <person name="Higo K."/>
            <person name="Burr B."/>
            <person name="Gojobori T."/>
            <person name="Sasaki T."/>
        </authorList>
    </citation>
    <scope>NUCLEOTIDE SEQUENCE</scope>
</reference>
<evidence type="ECO:0000256" key="2">
    <source>
        <dbReference type="ARBA" id="ARBA00022771"/>
    </source>
</evidence>
<comment type="subcellular location">
    <subcellularLocation>
        <location evidence="8 9">Nucleus</location>
    </subcellularLocation>
</comment>
<proteinExistence type="predicted"/>
<dbReference type="InterPro" id="IPR003851">
    <property type="entry name" value="Znf_Dof"/>
</dbReference>
<reference evidence="13" key="6">
    <citation type="journal article" date="2008" name="Nucleic Acids Res.">
        <title>The Rice Annotation Project Database (RAP-DB): 2008 update.</title>
        <authorList>
            <consortium name="The Rice Annotation Project (RAP)"/>
            <person name="Tanaka T."/>
            <person name="Antonio B.A."/>
            <person name="Kikuchi S."/>
            <person name="Matsumoto T."/>
            <person name="Nagamura Y."/>
            <person name="Numa H."/>
            <person name="Sakai H."/>
            <person name="Wu J."/>
            <person name="Itoh T."/>
            <person name="Sasaki T."/>
            <person name="Aono R."/>
            <person name="Fujii Y."/>
            <person name="Habara T."/>
            <person name="Harada E."/>
            <person name="Kanno M."/>
            <person name="Kawahara Y."/>
            <person name="Kawashima H."/>
            <person name="Kubooka H."/>
            <person name="Matsuya A."/>
            <person name="Nakaoka H."/>
            <person name="Saichi N."/>
            <person name="Sanbonmatsu R."/>
            <person name="Sato Y."/>
            <person name="Shinso Y."/>
            <person name="Suzuki M."/>
            <person name="Takeda J."/>
            <person name="Tanino M."/>
            <person name="Todokoro F."/>
            <person name="Yamaguchi K."/>
            <person name="Yamamoto N."/>
            <person name="Yamasaki C."/>
            <person name="Imanishi T."/>
            <person name="Okido T."/>
            <person name="Tada M."/>
            <person name="Ikeo K."/>
            <person name="Tateno Y."/>
            <person name="Gojobori T."/>
            <person name="Lin Y.C."/>
            <person name="Wei F.J."/>
            <person name="Hsing Y.I."/>
            <person name="Zhao Q."/>
            <person name="Han B."/>
            <person name="Kramer M.R."/>
            <person name="McCombie R.W."/>
            <person name="Lonsdale D."/>
            <person name="O'Donovan C.C."/>
            <person name="Whitfield E.J."/>
            <person name="Apweiler R."/>
            <person name="Koyanagi K.O."/>
            <person name="Khurana J.P."/>
            <person name="Raghuvanshi S."/>
            <person name="Singh N.K."/>
            <person name="Tyagi A.K."/>
            <person name="Haberer G."/>
            <person name="Fujisawa M."/>
            <person name="Hosokawa S."/>
            <person name="Ito Y."/>
            <person name="Ikawa H."/>
            <person name="Shibata M."/>
            <person name="Yamamoto M."/>
            <person name="Bruskiewich R.M."/>
            <person name="Hoen D.R."/>
            <person name="Bureau TE."/>
            <person name="Namiki N."/>
            <person name="Ohyanagi H."/>
            <person name="Sakai Y."/>
            <person name="Nobushima S."/>
            <person name="Sakata K."/>
            <person name="Barrero R.A."/>
            <person name="Sato Y."/>
            <person name="Souvorov A."/>
            <person name="Smith-White B."/>
            <person name="Tatusova T."/>
            <person name="An S."/>
            <person name="An G."/>
            <person name="OOta S."/>
            <person name="Fuks G."/>
            <person name="Messing J."/>
            <person name="Christie K.R."/>
            <person name="Lieberherr D."/>
            <person name="Kim H."/>
            <person name="Zuccolo A."/>
            <person name="Wing R.A."/>
            <person name="Nobuta K."/>
            <person name="Green P.J."/>
            <person name="Lu C."/>
            <person name="Meyers BC."/>
            <person name="Chaparro C."/>
            <person name="Piegu B."/>
            <person name="Panaud O."/>
            <person name="Echeverria M."/>
        </authorList>
    </citation>
    <scope>NUCLEOTIDE SEQUENCE</scope>
</reference>
<keyword evidence="3 9" id="KW-0862">Zinc</keyword>
<reference evidence="13" key="8">
    <citation type="submission" date="2009-08" db="EMBL/GenBank/DDBJ databases">
        <title>Oryza sativa nipponbare(GA3) genomic DNA, chromosome 3.</title>
        <authorList>
            <consortium name="IRGSP(International Rice Genome Sequencing Project)"/>
        </authorList>
    </citation>
    <scope>NUCLEOTIDE SEQUENCE</scope>
</reference>
<evidence type="ECO:0000259" key="11">
    <source>
        <dbReference type="PROSITE" id="PS50884"/>
    </source>
</evidence>
<evidence type="ECO:0000256" key="9">
    <source>
        <dbReference type="RuleBase" id="RU369094"/>
    </source>
</evidence>
<dbReference type="GO" id="GO:0005634">
    <property type="term" value="C:nucleus"/>
    <property type="evidence" value="ECO:0007669"/>
    <property type="project" value="UniProtKB-SubCell"/>
</dbReference>
<evidence type="ECO:0000256" key="7">
    <source>
        <dbReference type="ARBA" id="ARBA00023242"/>
    </source>
</evidence>
<keyword evidence="4 9" id="KW-0805">Transcription regulation</keyword>
<dbReference type="EMBL" id="AC107206">
    <property type="protein sequence ID" value="AAT77053.1"/>
    <property type="molecule type" value="Genomic_DNA"/>
</dbReference>
<evidence type="ECO:0000256" key="10">
    <source>
        <dbReference type="SAM" id="MobiDB-lite"/>
    </source>
</evidence>
<name>Q6AV25_ORYSJ</name>
<dbReference type="AlphaFoldDB" id="Q6AV25"/>
<dbReference type="Proteomes" id="UP000000763">
    <property type="component" value="Chromosome 3"/>
</dbReference>
<dbReference type="InterPro" id="IPR045174">
    <property type="entry name" value="Dof"/>
</dbReference>
<reference evidence="12" key="1">
    <citation type="submission" date="2004-07" db="EMBL/GenBank/DDBJ databases">
        <authorList>
            <person name="Buell R."/>
            <person name="Liu J."/>
            <person name="Childs K."/>
            <person name="Zaborsky J."/>
            <person name="Tallon L."/>
            <person name="Wirtz U."/>
            <person name="Wei F."/>
            <person name="Kuang H."/>
            <person name="Zhang P."/>
            <person name="Marano M."/>
            <person name="Baker B."/>
        </authorList>
    </citation>
    <scope>NUCLEOTIDE SEQUENCE</scope>
</reference>
<evidence type="ECO:0000256" key="4">
    <source>
        <dbReference type="ARBA" id="ARBA00023015"/>
    </source>
</evidence>
<sequence>MPGQVMEAALQQLPASMASGSLLLPPACLQHPLPAAAAASGGVGGSSREQCPRCASHDTKFCYYNNYNTSQPRHFCRACRRYWTLGGSLRNVPIGGSTRKRPRPPVRRPPVHFTAAAAAAAAAAPPHHHHHHHGGPAAAVATSSSSSAAAPLLWPTGLLDSSSNNAETWRMAAGGMWPEFTAAAAQVGGLMHGGAQQQPQLL</sequence>
<reference evidence="13" key="9">
    <citation type="submission" date="2009-08" db="EMBL/GenBank/DDBJ databases">
        <title>The Second Rice Annotation Project Meeting (RAP2).</title>
        <authorList>
            <consortium name="The Rice Annotation Project (RAP)"/>
        </authorList>
    </citation>
    <scope>NUCLEOTIDE SEQUENCE</scope>
</reference>
<comment type="function">
    <text evidence="9">Transcription factor that binds specifically to a 5'-AA[AG]G-3' consensus core sequence.</text>
</comment>
<dbReference type="PROSITE" id="PS50884">
    <property type="entry name" value="ZF_DOF_2"/>
    <property type="match status" value="1"/>
</dbReference>
<accession>Q6AV25</accession>
<dbReference type="PANTHER" id="PTHR31992:SF366">
    <property type="entry name" value="DOF ZINC FINGER PROTEIN"/>
    <property type="match status" value="1"/>
</dbReference>
<reference evidence="14" key="7">
    <citation type="journal article" date="2008" name="Nucleic Acids Res.">
        <title>The rice annotation project database (RAP-DB): 2008 update.</title>
        <authorList>
            <consortium name="The rice annotation project (RAP)"/>
        </authorList>
    </citation>
    <scope>GENOME REANNOTATION</scope>
    <source>
        <strain evidence="14">cv. Nipponbare</strain>
    </source>
</reference>
<feature type="region of interest" description="Disordered" evidence="10">
    <location>
        <begin position="118"/>
        <end position="142"/>
    </location>
</feature>
<reference evidence="13" key="3">
    <citation type="journal article" date="2006" name="Nucleic Acids Res.">
        <title>The Rice Annotation Project Database (RAP-DB): hub for Oryza sativa ssp. japonica genome information.</title>
        <authorList>
            <person name="Ohyanagi H."/>
            <person name="Tanaka T."/>
            <person name="Sakai H."/>
            <person name="Shigemoto Y."/>
            <person name="Yamaguchi K."/>
            <person name="Habara T."/>
            <person name="Fujii Y."/>
            <person name="Antonio B.A."/>
            <person name="Nagamura Y."/>
            <person name="Imanishi T."/>
            <person name="Ikeo K."/>
            <person name="Itoh T."/>
            <person name="Gojobori T."/>
            <person name="Sasaki T."/>
        </authorList>
    </citation>
    <scope>NUCLEOTIDE SEQUENCE</scope>
</reference>
<dbReference type="EMBL" id="AP008209">
    <property type="protein sequence ID" value="BAF12585.1"/>
    <property type="molecule type" value="Genomic_DNA"/>
</dbReference>
<evidence type="ECO:0000256" key="5">
    <source>
        <dbReference type="ARBA" id="ARBA00023125"/>
    </source>
</evidence>
<keyword evidence="6 9" id="KW-0804">Transcription</keyword>
<gene>
    <name evidence="13" type="ordered locus">Os03g0619100</name>
    <name evidence="12" type="ORF">OSJNBa0063J18.17</name>
</gene>
<evidence type="ECO:0000256" key="6">
    <source>
        <dbReference type="ARBA" id="ARBA00023163"/>
    </source>
</evidence>
<dbReference type="GO" id="GO:0008270">
    <property type="term" value="F:zinc ion binding"/>
    <property type="evidence" value="ECO:0007669"/>
    <property type="project" value="UniProtKB-KW"/>
</dbReference>
<keyword evidence="1 9" id="KW-0479">Metal-binding</keyword>
<evidence type="ECO:0000313" key="12">
    <source>
        <dbReference type="EMBL" id="AAT77053.1"/>
    </source>
</evidence>
<dbReference type="PANTHER" id="PTHR31992">
    <property type="entry name" value="DOF ZINC FINGER PROTEIN DOF1.4-RELATED"/>
    <property type="match status" value="1"/>
</dbReference>